<organism evidence="1 2">
    <name type="scientific">Citrobacter youngae ATCC 29220</name>
    <dbReference type="NCBI Taxonomy" id="500640"/>
    <lineage>
        <taxon>Bacteria</taxon>
        <taxon>Pseudomonadati</taxon>
        <taxon>Pseudomonadota</taxon>
        <taxon>Gammaproteobacteria</taxon>
        <taxon>Enterobacterales</taxon>
        <taxon>Enterobacteriaceae</taxon>
        <taxon>Citrobacter</taxon>
        <taxon>Citrobacter freundii complex</taxon>
    </lineage>
</organism>
<dbReference type="EMBL" id="ABWL02000013">
    <property type="protein sequence ID" value="EFE07708.1"/>
    <property type="molecule type" value="Genomic_DNA"/>
</dbReference>
<accession>D4BEF9</accession>
<dbReference type="HOGENOM" id="CLU_3097139_0_0_6"/>
<evidence type="ECO:0000313" key="2">
    <source>
        <dbReference type="Proteomes" id="UP000003880"/>
    </source>
</evidence>
<comment type="caution">
    <text evidence="1">The sequence shown here is derived from an EMBL/GenBank/DDBJ whole genome shotgun (WGS) entry which is preliminary data.</text>
</comment>
<evidence type="ECO:0000313" key="1">
    <source>
        <dbReference type="EMBL" id="EFE07708.1"/>
    </source>
</evidence>
<gene>
    <name evidence="1" type="ORF">CIT292_08891</name>
</gene>
<dbReference type="Proteomes" id="UP000003880">
    <property type="component" value="Unassembled WGS sequence"/>
</dbReference>
<reference evidence="1 2" key="1">
    <citation type="submission" date="2010-02" db="EMBL/GenBank/DDBJ databases">
        <authorList>
            <person name="Weinstock G."/>
            <person name="Sodergren E."/>
            <person name="Clifton S."/>
            <person name="Fulton L."/>
            <person name="Fulton B."/>
            <person name="Courtney L."/>
            <person name="Fronick C."/>
            <person name="Harrison M."/>
            <person name="Strong C."/>
            <person name="Farmer C."/>
            <person name="Delahaunty K."/>
            <person name="Markovic C."/>
            <person name="Hall O."/>
            <person name="Minx P."/>
            <person name="Tomlinson C."/>
            <person name="Mitreva M."/>
            <person name="Nelson J."/>
            <person name="Hou S."/>
            <person name="Wollam A."/>
            <person name="Pepin K.H."/>
            <person name="Johnson M."/>
            <person name="Bhonagiri V."/>
            <person name="Zhang X."/>
            <person name="Suruliraj S."/>
            <person name="Warren W."/>
            <person name="Chinwalla A."/>
            <person name="Mardis E.R."/>
            <person name="Wilson R.K."/>
        </authorList>
    </citation>
    <scope>NUCLEOTIDE SEQUENCE [LARGE SCALE GENOMIC DNA]</scope>
    <source>
        <strain evidence="1 2">ATCC 29220</strain>
    </source>
</reference>
<name>D4BEF9_9ENTR</name>
<protein>
    <submittedName>
        <fullName evidence="1">Uncharacterized protein</fullName>
    </submittedName>
</protein>
<sequence length="51" mass="6082">MPAGSAFIPVSGHTKVLHFTRAYLQLYEKVFGDFIENLPFIYWKHQYIYLM</sequence>
<proteinExistence type="predicted"/>
<dbReference type="AlphaFoldDB" id="D4BEF9"/>